<evidence type="ECO:0000256" key="1">
    <source>
        <dbReference type="ARBA" id="ARBA00022603"/>
    </source>
</evidence>
<dbReference type="InterPro" id="IPR013705">
    <property type="entry name" value="Sterol_MeTrfase_C"/>
</dbReference>
<evidence type="ECO:0000313" key="8">
    <source>
        <dbReference type="EMBL" id="CBN76667.1"/>
    </source>
</evidence>
<dbReference type="EMBL" id="FN647682">
    <property type="protein sequence ID" value="CBN76667.1"/>
    <property type="molecule type" value="Genomic_DNA"/>
</dbReference>
<dbReference type="Gene3D" id="3.40.50.150">
    <property type="entry name" value="Vaccinia Virus protein VP39"/>
    <property type="match status" value="1"/>
</dbReference>
<dbReference type="Proteomes" id="UP000002630">
    <property type="component" value="Linkage Group LG01"/>
</dbReference>
<dbReference type="Pfam" id="PF08241">
    <property type="entry name" value="Methyltransf_11"/>
    <property type="match status" value="1"/>
</dbReference>
<dbReference type="PANTHER" id="PTHR44068">
    <property type="entry name" value="ZGC:194242"/>
    <property type="match status" value="1"/>
</dbReference>
<feature type="domain" description="SAM-dependent methyltransferase Erg6/SMT-type" evidence="7">
    <location>
        <begin position="107"/>
        <end position="398"/>
    </location>
</feature>
<gene>
    <name evidence="8" type="primary">SMT1</name>
    <name evidence="8" type="ORF">Esi_0000_0421</name>
</gene>
<dbReference type="eggNOG" id="KOG1269">
    <property type="taxonomic scope" value="Eukaryota"/>
</dbReference>
<keyword evidence="3 5" id="KW-0949">S-adenosyl-L-methionine</keyword>
<organism evidence="8 9">
    <name type="scientific">Ectocarpus siliculosus</name>
    <name type="common">Brown alga</name>
    <name type="synonym">Conferva siliculosa</name>
    <dbReference type="NCBI Taxonomy" id="2880"/>
    <lineage>
        <taxon>Eukaryota</taxon>
        <taxon>Sar</taxon>
        <taxon>Stramenopiles</taxon>
        <taxon>Ochrophyta</taxon>
        <taxon>PX clade</taxon>
        <taxon>Phaeophyceae</taxon>
        <taxon>Ectocarpales</taxon>
        <taxon>Ectocarpaceae</taxon>
        <taxon>Ectocarpus</taxon>
    </lineage>
</organism>
<dbReference type="InterPro" id="IPR013216">
    <property type="entry name" value="Methyltransf_11"/>
</dbReference>
<dbReference type="Pfam" id="PF08498">
    <property type="entry name" value="Sterol_MT_C"/>
    <property type="match status" value="1"/>
</dbReference>
<sequence length="398" mass="44225">MLEAALDAAREKPGTSASIAAAVSVLATVMLLSRNKPKRDGLDYEGIAGVTHMLNNTDSVLKKDDVKQSIVDYEELFEGARTEHGAITTEKSIKRRQTEYQKMVNSFYNLVTDFYEYGWGQSFHFAPRRKNESFRESIRRAEYVLASRIEVRPGSKVLDVGCGVGGPMRNIAVFGDCAVQGITINQYQVNVGNKYNREAGLSDSCSSRQGDFQSLPFEDAEFDAAYQIEATCHSPDKVQVFREVCRVLKPGCMFGGYEWVVTDKYEPDNEAHVTLKEGIEVGNGLPTLATPAIIKANLEEAGFEVVYAYDANEHTHSESEVPWYQPLCGSFWSISGFRQTHLGRVCTHGLVCTMEMLRIAPKGSAQVSTLLNKTAIDLVKSGQLEIFTPSYFFAARKK</sequence>
<dbReference type="PANTHER" id="PTHR44068:SF1">
    <property type="entry name" value="HYPOTHETICAL LOC100005854"/>
    <property type="match status" value="1"/>
</dbReference>
<dbReference type="GO" id="GO:0016126">
    <property type="term" value="P:sterol biosynthetic process"/>
    <property type="evidence" value="ECO:0007669"/>
    <property type="project" value="TreeGrafter"/>
</dbReference>
<evidence type="ECO:0000259" key="7">
    <source>
        <dbReference type="PROSITE" id="PS51685"/>
    </source>
</evidence>
<keyword evidence="2 5" id="KW-0808">Transferase</keyword>
<dbReference type="InParanoid" id="D8LBF8"/>
<dbReference type="GO" id="GO:0032259">
    <property type="term" value="P:methylation"/>
    <property type="evidence" value="ECO:0007669"/>
    <property type="project" value="UniProtKB-KW"/>
</dbReference>
<evidence type="ECO:0000256" key="5">
    <source>
        <dbReference type="PROSITE-ProRule" id="PRU01022"/>
    </source>
</evidence>
<comment type="similarity">
    <text evidence="4 5 6">Belongs to the class I-like SAM-binding methyltransferase superfamily. Erg6/SMT family.</text>
</comment>
<reference evidence="8 9" key="1">
    <citation type="journal article" date="2010" name="Nature">
        <title>The Ectocarpus genome and the independent evolution of multicellularity in brown algae.</title>
        <authorList>
            <person name="Cock J.M."/>
            <person name="Sterck L."/>
            <person name="Rouze P."/>
            <person name="Scornet D."/>
            <person name="Allen A.E."/>
            <person name="Amoutzias G."/>
            <person name="Anthouard V."/>
            <person name="Artiguenave F."/>
            <person name="Aury J.M."/>
            <person name="Badger J.H."/>
            <person name="Beszteri B."/>
            <person name="Billiau K."/>
            <person name="Bonnet E."/>
            <person name="Bothwell J.H."/>
            <person name="Bowler C."/>
            <person name="Boyen C."/>
            <person name="Brownlee C."/>
            <person name="Carrano C.J."/>
            <person name="Charrier B."/>
            <person name="Cho G.Y."/>
            <person name="Coelho S.M."/>
            <person name="Collen J."/>
            <person name="Corre E."/>
            <person name="Da Silva C."/>
            <person name="Delage L."/>
            <person name="Delaroque N."/>
            <person name="Dittami S.M."/>
            <person name="Doulbeau S."/>
            <person name="Elias M."/>
            <person name="Farnham G."/>
            <person name="Gachon C.M."/>
            <person name="Gschloessl B."/>
            <person name="Heesch S."/>
            <person name="Jabbari K."/>
            <person name="Jubin C."/>
            <person name="Kawai H."/>
            <person name="Kimura K."/>
            <person name="Kloareg B."/>
            <person name="Kupper F.C."/>
            <person name="Lang D."/>
            <person name="Le Bail A."/>
            <person name="Leblanc C."/>
            <person name="Lerouge P."/>
            <person name="Lohr M."/>
            <person name="Lopez P.J."/>
            <person name="Martens C."/>
            <person name="Maumus F."/>
            <person name="Michel G."/>
            <person name="Miranda-Saavedra D."/>
            <person name="Morales J."/>
            <person name="Moreau H."/>
            <person name="Motomura T."/>
            <person name="Nagasato C."/>
            <person name="Napoli C.A."/>
            <person name="Nelson D.R."/>
            <person name="Nyvall-Collen P."/>
            <person name="Peters A.F."/>
            <person name="Pommier C."/>
            <person name="Potin P."/>
            <person name="Poulain J."/>
            <person name="Quesneville H."/>
            <person name="Read B."/>
            <person name="Rensing S.A."/>
            <person name="Ritter A."/>
            <person name="Rousvoal S."/>
            <person name="Samanta M."/>
            <person name="Samson G."/>
            <person name="Schroeder D.C."/>
            <person name="Segurens B."/>
            <person name="Strittmatter M."/>
            <person name="Tonon T."/>
            <person name="Tregear J.W."/>
            <person name="Valentin K."/>
            <person name="von Dassow P."/>
            <person name="Yamagishi T."/>
            <person name="Van de Peer Y."/>
            <person name="Wincker P."/>
        </authorList>
    </citation>
    <scope>NUCLEOTIDE SEQUENCE [LARGE SCALE GENOMIC DNA]</scope>
    <source>
        <strain evidence="9">Ec32 / CCAP1310/4</strain>
    </source>
</reference>
<dbReference type="OMA" id="AFNKAMH"/>
<protein>
    <recommendedName>
        <fullName evidence="6">Methyltransferase</fullName>
        <ecNumber evidence="6">2.1.1.-</ecNumber>
    </recommendedName>
</protein>
<dbReference type="GO" id="GO:0003838">
    <property type="term" value="F:sterol 24-C-methyltransferase activity"/>
    <property type="evidence" value="ECO:0007669"/>
    <property type="project" value="TreeGrafter"/>
</dbReference>
<evidence type="ECO:0000256" key="6">
    <source>
        <dbReference type="RuleBase" id="RU362025"/>
    </source>
</evidence>
<evidence type="ECO:0000256" key="4">
    <source>
        <dbReference type="ARBA" id="ARBA00038188"/>
    </source>
</evidence>
<evidence type="ECO:0000256" key="2">
    <source>
        <dbReference type="ARBA" id="ARBA00022679"/>
    </source>
</evidence>
<proteinExistence type="inferred from homology"/>
<dbReference type="SUPFAM" id="SSF53335">
    <property type="entry name" value="S-adenosyl-L-methionine-dependent methyltransferases"/>
    <property type="match status" value="1"/>
</dbReference>
<dbReference type="InterPro" id="IPR029063">
    <property type="entry name" value="SAM-dependent_MTases_sf"/>
</dbReference>
<dbReference type="STRING" id="2880.D8LBF8"/>
<dbReference type="InterPro" id="IPR050447">
    <property type="entry name" value="Erg6_SMT_methyltransf"/>
</dbReference>
<name>D8LBF8_ECTSI</name>
<dbReference type="PROSITE" id="PS51685">
    <property type="entry name" value="SAM_MT_ERG6_SMT"/>
    <property type="match status" value="1"/>
</dbReference>
<dbReference type="EC" id="2.1.1.-" evidence="6"/>
<dbReference type="CDD" id="cd02440">
    <property type="entry name" value="AdoMet_MTases"/>
    <property type="match status" value="1"/>
</dbReference>
<dbReference type="AlphaFoldDB" id="D8LBF8"/>
<dbReference type="GO" id="GO:0005783">
    <property type="term" value="C:endoplasmic reticulum"/>
    <property type="evidence" value="ECO:0007669"/>
    <property type="project" value="TreeGrafter"/>
</dbReference>
<evidence type="ECO:0000313" key="9">
    <source>
        <dbReference type="Proteomes" id="UP000002630"/>
    </source>
</evidence>
<dbReference type="OrthoDB" id="540004at2759"/>
<accession>D8LBF8</accession>
<keyword evidence="9" id="KW-1185">Reference proteome</keyword>
<keyword evidence="1 5" id="KW-0489">Methyltransferase</keyword>
<dbReference type="InterPro" id="IPR030384">
    <property type="entry name" value="MeTrfase_SMT"/>
</dbReference>
<dbReference type="EMBL" id="FN649726">
    <property type="protein sequence ID" value="CBN76667.1"/>
    <property type="molecule type" value="Genomic_DNA"/>
</dbReference>
<evidence type="ECO:0000256" key="3">
    <source>
        <dbReference type="ARBA" id="ARBA00022691"/>
    </source>
</evidence>